<feature type="transmembrane region" description="Helical" evidence="2">
    <location>
        <begin position="204"/>
        <end position="229"/>
    </location>
</feature>
<feature type="signal peptide" evidence="3">
    <location>
        <begin position="1"/>
        <end position="21"/>
    </location>
</feature>
<reference evidence="4" key="1">
    <citation type="journal article" date="2020" name="Stud. Mycol.">
        <title>101 Dothideomycetes genomes: a test case for predicting lifestyles and emergence of pathogens.</title>
        <authorList>
            <person name="Haridas S."/>
            <person name="Albert R."/>
            <person name="Binder M."/>
            <person name="Bloem J."/>
            <person name="Labutti K."/>
            <person name="Salamov A."/>
            <person name="Andreopoulos B."/>
            <person name="Baker S."/>
            <person name="Barry K."/>
            <person name="Bills G."/>
            <person name="Bluhm B."/>
            <person name="Cannon C."/>
            <person name="Castanera R."/>
            <person name="Culley D."/>
            <person name="Daum C."/>
            <person name="Ezra D."/>
            <person name="Gonzalez J."/>
            <person name="Henrissat B."/>
            <person name="Kuo A."/>
            <person name="Liang C."/>
            <person name="Lipzen A."/>
            <person name="Lutzoni F."/>
            <person name="Magnuson J."/>
            <person name="Mondo S."/>
            <person name="Nolan M."/>
            <person name="Ohm R."/>
            <person name="Pangilinan J."/>
            <person name="Park H.-J."/>
            <person name="Ramirez L."/>
            <person name="Alfaro M."/>
            <person name="Sun H."/>
            <person name="Tritt A."/>
            <person name="Yoshinaga Y."/>
            <person name="Zwiers L.-H."/>
            <person name="Turgeon B."/>
            <person name="Goodwin S."/>
            <person name="Spatafora J."/>
            <person name="Crous P."/>
            <person name="Grigoriev I."/>
        </authorList>
    </citation>
    <scope>NUCLEOTIDE SEQUENCE</scope>
    <source>
        <strain evidence="4">CBS 130266</strain>
    </source>
</reference>
<gene>
    <name evidence="4" type="ORF">EJ08DRAFT_704226</name>
</gene>
<dbReference type="EMBL" id="MU007009">
    <property type="protein sequence ID" value="KAF2436786.1"/>
    <property type="molecule type" value="Genomic_DNA"/>
</dbReference>
<feature type="chain" id="PRO_5040336875" description="Mid2 domain-containing protein" evidence="3">
    <location>
        <begin position="22"/>
        <end position="293"/>
    </location>
</feature>
<organism evidence="4 5">
    <name type="scientific">Tothia fuscella</name>
    <dbReference type="NCBI Taxonomy" id="1048955"/>
    <lineage>
        <taxon>Eukaryota</taxon>
        <taxon>Fungi</taxon>
        <taxon>Dikarya</taxon>
        <taxon>Ascomycota</taxon>
        <taxon>Pezizomycotina</taxon>
        <taxon>Dothideomycetes</taxon>
        <taxon>Pleosporomycetidae</taxon>
        <taxon>Venturiales</taxon>
        <taxon>Cylindrosympodiaceae</taxon>
        <taxon>Tothia</taxon>
    </lineage>
</organism>
<keyword evidence="2" id="KW-0812">Transmembrane</keyword>
<name>A0A9P4P3K7_9PEZI</name>
<evidence type="ECO:0008006" key="6">
    <source>
        <dbReference type="Google" id="ProtNLM"/>
    </source>
</evidence>
<keyword evidence="3" id="KW-0732">Signal</keyword>
<dbReference type="AlphaFoldDB" id="A0A9P4P3K7"/>
<keyword evidence="5" id="KW-1185">Reference proteome</keyword>
<proteinExistence type="predicted"/>
<keyword evidence="2" id="KW-0472">Membrane</keyword>
<dbReference type="Proteomes" id="UP000800235">
    <property type="component" value="Unassembled WGS sequence"/>
</dbReference>
<keyword evidence="2" id="KW-1133">Transmembrane helix</keyword>
<comment type="caution">
    <text evidence="4">The sequence shown here is derived from an EMBL/GenBank/DDBJ whole genome shotgun (WGS) entry which is preliminary data.</text>
</comment>
<protein>
    <recommendedName>
        <fullName evidence="6">Mid2 domain-containing protein</fullName>
    </recommendedName>
</protein>
<evidence type="ECO:0000256" key="3">
    <source>
        <dbReference type="SAM" id="SignalP"/>
    </source>
</evidence>
<evidence type="ECO:0000256" key="1">
    <source>
        <dbReference type="SAM" id="MobiDB-lite"/>
    </source>
</evidence>
<sequence>MPIIFPALFTLFFVVVAICRADQWTNPPAGLDDLSTIWFPGLNVRLTWNLTKDVDTVTIKLRHWLASDVILATLLDAGDNKGYFNWKVGEKDNVDENAIGVDSTFVLDLIDPTGTVGNGDGWINNTLSSHGFVIRMRDGASRSSSSTTASTSQSSTSSASSTSATSTTASTTSPLIGATIVQTVGISSPGPTQTSDGLDTATKIGLGIGLGIGIPILVLLTIATTCVMLQRRRRIYATHPRTDVYEKETASSHGDKEPITTAINVPQRNRSSNVYCPVDIYGNGRQTPIAELP</sequence>
<evidence type="ECO:0000256" key="2">
    <source>
        <dbReference type="SAM" id="Phobius"/>
    </source>
</evidence>
<evidence type="ECO:0000313" key="5">
    <source>
        <dbReference type="Proteomes" id="UP000800235"/>
    </source>
</evidence>
<dbReference type="OrthoDB" id="4834814at2759"/>
<feature type="region of interest" description="Disordered" evidence="1">
    <location>
        <begin position="142"/>
        <end position="170"/>
    </location>
</feature>
<accession>A0A9P4P3K7</accession>
<evidence type="ECO:0000313" key="4">
    <source>
        <dbReference type="EMBL" id="KAF2436786.1"/>
    </source>
</evidence>